<reference evidence="2 3" key="1">
    <citation type="journal article" date="2013" name="Genome Announc.">
        <title>Complete genome sequence of Simiduia agarivorans SA1(T), a marine bacterium able to degrade a variety of polysaccharides.</title>
        <authorList>
            <person name="Lin S.Y."/>
            <person name="Shieh W.Y."/>
            <person name="Chen J.S."/>
            <person name="Tang S.L."/>
        </authorList>
    </citation>
    <scope>NUCLEOTIDE SEQUENCE [LARGE SCALE GENOMIC DNA]</scope>
    <source>
        <strain evidence="3">DSM 21679 / JCM 13881 / BCRC 17597 / SA1</strain>
    </source>
</reference>
<dbReference type="InterPro" id="IPR032710">
    <property type="entry name" value="NTF2-like_dom_sf"/>
</dbReference>
<feature type="signal peptide" evidence="1">
    <location>
        <begin position="1"/>
        <end position="19"/>
    </location>
</feature>
<dbReference type="eggNOG" id="ENOG5030QJ6">
    <property type="taxonomic scope" value="Bacteria"/>
</dbReference>
<dbReference type="Proteomes" id="UP000000466">
    <property type="component" value="Chromosome"/>
</dbReference>
<dbReference type="EMBL" id="CP003746">
    <property type="protein sequence ID" value="AFU98522.1"/>
    <property type="molecule type" value="Genomic_DNA"/>
</dbReference>
<dbReference type="Gene3D" id="3.10.450.50">
    <property type="match status" value="1"/>
</dbReference>
<dbReference type="AlphaFoldDB" id="K4KX58"/>
<dbReference type="OrthoDB" id="5738463at2"/>
<accession>K4KX58</accession>
<keyword evidence="1" id="KW-0732">Signal</keyword>
<feature type="chain" id="PRO_5003878340" description="SnoaL-like domain-containing protein" evidence="1">
    <location>
        <begin position="20"/>
        <end position="153"/>
    </location>
</feature>
<dbReference type="KEGG" id="saga:M5M_06635"/>
<evidence type="ECO:0000313" key="3">
    <source>
        <dbReference type="Proteomes" id="UP000000466"/>
    </source>
</evidence>
<sequence length="153" mass="17295">MVRYLVLFALTIGSLTANANDIDMKAFAQTYFDAAVKTQQPGASAEDIEAYLALLTDDVGHTHLPWYNDDSREPDGKAQMRKGMMFYLGAHSHYHAELLNVFTFNQSAIAIRYRHSAKGVRPDTKEPVEYESVMMELLELENGKVAVIRKNHE</sequence>
<keyword evidence="3" id="KW-1185">Reference proteome</keyword>
<organism evidence="2 3">
    <name type="scientific">Simiduia agarivorans (strain DSM 21679 / JCM 13881 / BCRC 17597 / SA1)</name>
    <dbReference type="NCBI Taxonomy" id="1117647"/>
    <lineage>
        <taxon>Bacteria</taxon>
        <taxon>Pseudomonadati</taxon>
        <taxon>Pseudomonadota</taxon>
        <taxon>Gammaproteobacteria</taxon>
        <taxon>Cellvibrionales</taxon>
        <taxon>Cellvibrionaceae</taxon>
        <taxon>Simiduia</taxon>
    </lineage>
</organism>
<protein>
    <recommendedName>
        <fullName evidence="4">SnoaL-like domain-containing protein</fullName>
    </recommendedName>
</protein>
<proteinExistence type="predicted"/>
<dbReference type="RefSeq" id="WP_015046695.1">
    <property type="nucleotide sequence ID" value="NC_018868.3"/>
</dbReference>
<dbReference type="HOGENOM" id="CLU_1694012_0_0_6"/>
<gene>
    <name evidence="2" type="ordered locus">M5M_06635</name>
</gene>
<dbReference type="SUPFAM" id="SSF54427">
    <property type="entry name" value="NTF2-like"/>
    <property type="match status" value="1"/>
</dbReference>
<evidence type="ECO:0008006" key="4">
    <source>
        <dbReference type="Google" id="ProtNLM"/>
    </source>
</evidence>
<name>K4KX58_SIMAS</name>
<evidence type="ECO:0000313" key="2">
    <source>
        <dbReference type="EMBL" id="AFU98522.1"/>
    </source>
</evidence>
<evidence type="ECO:0000256" key="1">
    <source>
        <dbReference type="SAM" id="SignalP"/>
    </source>
</evidence>